<organism evidence="2 3">
    <name type="scientific">Kitasatospora phosalacinea</name>
    <dbReference type="NCBI Taxonomy" id="2065"/>
    <lineage>
        <taxon>Bacteria</taxon>
        <taxon>Bacillati</taxon>
        <taxon>Actinomycetota</taxon>
        <taxon>Actinomycetes</taxon>
        <taxon>Kitasatosporales</taxon>
        <taxon>Streptomycetaceae</taxon>
        <taxon>Kitasatospora</taxon>
    </lineage>
</organism>
<evidence type="ECO:0000313" key="2">
    <source>
        <dbReference type="EMBL" id="GLW72731.1"/>
    </source>
</evidence>
<dbReference type="RefSeq" id="WP_285738413.1">
    <property type="nucleotide sequence ID" value="NZ_BSSA01000019.1"/>
</dbReference>
<comment type="caution">
    <text evidence="2">The sequence shown here is derived from an EMBL/GenBank/DDBJ whole genome shotgun (WGS) entry which is preliminary data.</text>
</comment>
<accession>A0A9W6QC86</accession>
<protein>
    <submittedName>
        <fullName evidence="2">Uncharacterized protein</fullName>
    </submittedName>
</protein>
<sequence length="79" mass="8331">MDTGPCTPPDAPHPPHRERAAPRGELTSGRVGLHERLTAERLAARFVVLDEQFHVAPSRASGTPAPTEALVSARQGGTA</sequence>
<proteinExistence type="predicted"/>
<reference evidence="2" key="1">
    <citation type="submission" date="2023-02" db="EMBL/GenBank/DDBJ databases">
        <title>Kitasatospora phosalacinea NBRC 14627.</title>
        <authorList>
            <person name="Ichikawa N."/>
            <person name="Sato H."/>
            <person name="Tonouchi N."/>
        </authorList>
    </citation>
    <scope>NUCLEOTIDE SEQUENCE</scope>
    <source>
        <strain evidence="2">NBRC 14627</strain>
    </source>
</reference>
<feature type="compositionally biased region" description="Pro residues" evidence="1">
    <location>
        <begin position="1"/>
        <end position="12"/>
    </location>
</feature>
<name>A0A9W6QC86_9ACTN</name>
<dbReference type="EMBL" id="BSSA01000019">
    <property type="protein sequence ID" value="GLW72731.1"/>
    <property type="molecule type" value="Genomic_DNA"/>
</dbReference>
<feature type="compositionally biased region" description="Basic and acidic residues" evidence="1">
    <location>
        <begin position="13"/>
        <end position="22"/>
    </location>
</feature>
<gene>
    <name evidence="2" type="ORF">Kpho02_50300</name>
</gene>
<dbReference type="Proteomes" id="UP001165041">
    <property type="component" value="Unassembled WGS sequence"/>
</dbReference>
<feature type="region of interest" description="Disordered" evidence="1">
    <location>
        <begin position="1"/>
        <end position="32"/>
    </location>
</feature>
<dbReference type="AlphaFoldDB" id="A0A9W6QC86"/>
<evidence type="ECO:0000313" key="3">
    <source>
        <dbReference type="Proteomes" id="UP001165041"/>
    </source>
</evidence>
<feature type="region of interest" description="Disordered" evidence="1">
    <location>
        <begin position="57"/>
        <end position="79"/>
    </location>
</feature>
<evidence type="ECO:0000256" key="1">
    <source>
        <dbReference type="SAM" id="MobiDB-lite"/>
    </source>
</evidence>